<keyword evidence="3" id="KW-1185">Reference proteome</keyword>
<evidence type="ECO:0000313" key="3">
    <source>
        <dbReference type="Proteomes" id="UP001066276"/>
    </source>
</evidence>
<evidence type="ECO:0000313" key="2">
    <source>
        <dbReference type="EMBL" id="KAJ1099520.1"/>
    </source>
</evidence>
<comment type="caution">
    <text evidence="2">The sequence shown here is derived from an EMBL/GenBank/DDBJ whole genome shotgun (WGS) entry which is preliminary data.</text>
</comment>
<name>A0AAV7M9R8_PLEWA</name>
<evidence type="ECO:0000256" key="1">
    <source>
        <dbReference type="SAM" id="MobiDB-lite"/>
    </source>
</evidence>
<protein>
    <submittedName>
        <fullName evidence="2">Uncharacterized protein</fullName>
    </submittedName>
</protein>
<dbReference type="AlphaFoldDB" id="A0AAV7M9R8"/>
<feature type="region of interest" description="Disordered" evidence="1">
    <location>
        <begin position="36"/>
        <end position="63"/>
    </location>
</feature>
<organism evidence="2 3">
    <name type="scientific">Pleurodeles waltl</name>
    <name type="common">Iberian ribbed newt</name>
    <dbReference type="NCBI Taxonomy" id="8319"/>
    <lineage>
        <taxon>Eukaryota</taxon>
        <taxon>Metazoa</taxon>
        <taxon>Chordata</taxon>
        <taxon>Craniata</taxon>
        <taxon>Vertebrata</taxon>
        <taxon>Euteleostomi</taxon>
        <taxon>Amphibia</taxon>
        <taxon>Batrachia</taxon>
        <taxon>Caudata</taxon>
        <taxon>Salamandroidea</taxon>
        <taxon>Salamandridae</taxon>
        <taxon>Pleurodelinae</taxon>
        <taxon>Pleurodeles</taxon>
    </lineage>
</organism>
<reference evidence="2" key="1">
    <citation type="journal article" date="2022" name="bioRxiv">
        <title>Sequencing and chromosome-scale assembly of the giantPleurodeles waltlgenome.</title>
        <authorList>
            <person name="Brown T."/>
            <person name="Elewa A."/>
            <person name="Iarovenko S."/>
            <person name="Subramanian E."/>
            <person name="Araus A.J."/>
            <person name="Petzold A."/>
            <person name="Susuki M."/>
            <person name="Suzuki K.-i.T."/>
            <person name="Hayashi T."/>
            <person name="Toyoda A."/>
            <person name="Oliveira C."/>
            <person name="Osipova E."/>
            <person name="Leigh N.D."/>
            <person name="Simon A."/>
            <person name="Yun M.H."/>
        </authorList>
    </citation>
    <scope>NUCLEOTIDE SEQUENCE</scope>
    <source>
        <strain evidence="2">20211129_DDA</strain>
        <tissue evidence="2">Liver</tissue>
    </source>
</reference>
<sequence>MRTKKLSRGPAGSCVRRLLLCDVDLRKWVPVVPEPTSLPPDLRNRLSQPRGAAGSRKDFTKAGAHSKGVLSAMFLVHAP</sequence>
<dbReference type="EMBL" id="JANPWB010000014">
    <property type="protein sequence ID" value="KAJ1099520.1"/>
    <property type="molecule type" value="Genomic_DNA"/>
</dbReference>
<gene>
    <name evidence="2" type="ORF">NDU88_004621</name>
</gene>
<accession>A0AAV7M9R8</accession>
<dbReference type="Proteomes" id="UP001066276">
    <property type="component" value="Chromosome 10"/>
</dbReference>
<proteinExistence type="predicted"/>